<comment type="caution">
    <text evidence="3">The sequence shown here is derived from an EMBL/GenBank/DDBJ whole genome shotgun (WGS) entry which is preliminary data.</text>
</comment>
<proteinExistence type="predicted"/>
<keyword evidence="4" id="KW-1185">Reference proteome</keyword>
<keyword evidence="2" id="KW-0472">Membrane</keyword>
<name>A0ABY2P727_9ACTN</name>
<organism evidence="3 4">
    <name type="scientific">Streptomyces rhizosphaericola</name>
    <dbReference type="NCBI Taxonomy" id="2564098"/>
    <lineage>
        <taxon>Bacteria</taxon>
        <taxon>Bacillati</taxon>
        <taxon>Actinomycetota</taxon>
        <taxon>Actinomycetes</taxon>
        <taxon>Kitasatosporales</taxon>
        <taxon>Streptomycetaceae</taxon>
        <taxon>Streptomyces</taxon>
    </lineage>
</organism>
<keyword evidence="2" id="KW-0812">Transmembrane</keyword>
<gene>
    <name evidence="3" type="ORF">E5Z02_29270</name>
</gene>
<accession>A0ABY2P727</accession>
<feature type="region of interest" description="Disordered" evidence="1">
    <location>
        <begin position="213"/>
        <end position="233"/>
    </location>
</feature>
<sequence>MISEPELIGAFGPDRTAEAVGGFDSDRKPPTGTGRGRGRGLLWAAAGALTASALWAAAVFAYGIGPAPRPDTHGYHLDARSCSTMRMTALTASVGERADAPGLVPGSIEHPALDTIECSMTLTAPKSSEDGYGWRYGLHVGLEAELHKETDPLPEFEARKEETRWGDGADRVEPVPGLGDRAYLLAVDESSSELRVVEGGAVITLTLSTTMDYAGSDEGREPPPVEPETPAAEPYHADLITDMREVMAQLKAG</sequence>
<evidence type="ECO:0000256" key="2">
    <source>
        <dbReference type="SAM" id="Phobius"/>
    </source>
</evidence>
<dbReference type="EMBL" id="SRZK01000454">
    <property type="protein sequence ID" value="TGZ01801.1"/>
    <property type="molecule type" value="Genomic_DNA"/>
</dbReference>
<evidence type="ECO:0000256" key="1">
    <source>
        <dbReference type="SAM" id="MobiDB-lite"/>
    </source>
</evidence>
<evidence type="ECO:0008006" key="5">
    <source>
        <dbReference type="Google" id="ProtNLM"/>
    </source>
</evidence>
<feature type="region of interest" description="Disordered" evidence="1">
    <location>
        <begin position="13"/>
        <end position="37"/>
    </location>
</feature>
<protein>
    <recommendedName>
        <fullName evidence="5">DUF2771 domain-containing protein</fullName>
    </recommendedName>
</protein>
<reference evidence="3 4" key="1">
    <citation type="submission" date="2019-04" db="EMBL/GenBank/DDBJ databases">
        <title>Streptomyces rhizosphaericola sp. nov., an actinobacterium isolated from the wheat rhizosphere.</title>
        <authorList>
            <person name="Vargas Hoyos H.A."/>
            <person name="Santos S.N."/>
            <person name="Genuario D.B."/>
            <person name="Melo I.S."/>
            <person name="Da Silva L.J."/>
            <person name="Da Silva F.S.P."/>
            <person name="Zucchi T.D."/>
        </authorList>
    </citation>
    <scope>NUCLEOTIDE SEQUENCE [LARGE SCALE GENOMIC DNA]</scope>
    <source>
        <strain evidence="3 4">1AS2c</strain>
    </source>
</reference>
<evidence type="ECO:0000313" key="4">
    <source>
        <dbReference type="Proteomes" id="UP000306274"/>
    </source>
</evidence>
<dbReference type="Proteomes" id="UP000306274">
    <property type="component" value="Unassembled WGS sequence"/>
</dbReference>
<keyword evidence="2" id="KW-1133">Transmembrane helix</keyword>
<evidence type="ECO:0000313" key="3">
    <source>
        <dbReference type="EMBL" id="TGZ01801.1"/>
    </source>
</evidence>
<dbReference type="RefSeq" id="WP_028418352.1">
    <property type="nucleotide sequence ID" value="NZ_JBHVEI010000013.1"/>
</dbReference>
<feature type="transmembrane region" description="Helical" evidence="2">
    <location>
        <begin position="41"/>
        <end position="64"/>
    </location>
</feature>